<feature type="compositionally biased region" description="Low complexity" evidence="2">
    <location>
        <begin position="257"/>
        <end position="276"/>
    </location>
</feature>
<keyword evidence="4" id="KW-1185">Reference proteome</keyword>
<evidence type="ECO:0000256" key="1">
    <source>
        <dbReference type="SAM" id="Coils"/>
    </source>
</evidence>
<evidence type="ECO:0000313" key="3">
    <source>
        <dbReference type="EMBL" id="SMQ54815.1"/>
    </source>
</evidence>
<reference evidence="3 4" key="1">
    <citation type="submission" date="2016-06" db="EMBL/GenBank/DDBJ databases">
        <authorList>
            <person name="Kjaerup R.B."/>
            <person name="Dalgaard T.S."/>
            <person name="Juul-Madsen H.R."/>
        </authorList>
    </citation>
    <scope>NUCLEOTIDE SEQUENCE [LARGE SCALE GENOMIC DNA]</scope>
</reference>
<dbReference type="AlphaFoldDB" id="A0A1X7S5B7"/>
<evidence type="ECO:0000313" key="4">
    <source>
        <dbReference type="Proteomes" id="UP000215127"/>
    </source>
</evidence>
<feature type="compositionally biased region" description="Polar residues" evidence="2">
    <location>
        <begin position="123"/>
        <end position="133"/>
    </location>
</feature>
<accession>A0A1X7S5B7</accession>
<feature type="region of interest" description="Disordered" evidence="2">
    <location>
        <begin position="1"/>
        <end position="281"/>
    </location>
</feature>
<dbReference type="Proteomes" id="UP000215127">
    <property type="component" value="Chromosome 10"/>
</dbReference>
<keyword evidence="1" id="KW-0175">Coiled coil</keyword>
<feature type="compositionally biased region" description="Low complexity" evidence="2">
    <location>
        <begin position="83"/>
        <end position="92"/>
    </location>
</feature>
<evidence type="ECO:0000256" key="2">
    <source>
        <dbReference type="SAM" id="MobiDB-lite"/>
    </source>
</evidence>
<proteinExistence type="predicted"/>
<gene>
    <name evidence="3" type="ORF">ZT3D7_G9970</name>
</gene>
<feature type="compositionally biased region" description="Basic and acidic residues" evidence="2">
    <location>
        <begin position="191"/>
        <end position="214"/>
    </location>
</feature>
<feature type="compositionally biased region" description="Polar residues" evidence="2">
    <location>
        <begin position="11"/>
        <end position="36"/>
    </location>
</feature>
<feature type="coiled-coil region" evidence="1">
    <location>
        <begin position="599"/>
        <end position="675"/>
    </location>
</feature>
<name>A0A1X7S5B7_ZYMT9</name>
<protein>
    <submittedName>
        <fullName evidence="3">Uncharacterized protein</fullName>
    </submittedName>
</protein>
<sequence>MVDNTERPRAQSANSNATTNQPSNQPTNQPTKSNELPSDDPATSTTKAESTTAAPSVVNSTDASPDRPDEDDLYASSPRQKKATTPLATTTTNSEAQAALKKSPPVGGLSIDKNTMPRDHSAGNESLNESSEGFTEVRRRHRQPLGTQLGPLTSKPLTSKSEKTAQVAPEVSVYGEAKLTLTKKQRAAKVQADRDAAQKEKADKEKAEKEKNAPADKSSTEPQPGPISEPDGDVKSQTSAKAEADAKPLPTAEAIVQPAPKQPEQAPKPANAPKAQAKAEDATPLVVLEPLPADLRHYYPVAYKYPNDKLGDVVETTHPVTRENIYVRSDFYDDLNPTRPRMTRGSYDESCLDGIARRNDLVRTDPQLYQTMLQSDLWRKLFHVYNRFLSTAGESAAASPPDMRFKNTKGFFVDIGKEMNQLHDAFLMSVPATFEELSHDLQDTISQVTNFLEDFNKFMGSAESRVGCLSAETNKAHKAYNRQIENLLATWTTDMRAVLAKHREYELQLTTQNAVKHFIRENYSELIQTLVDNSSKQHLAKFDARMKQAQELYSQIKQVQDKLQSATAADPVGLPEVKQSVVKLEGIMKNMVLTSGAERKLATAANTRVEQRLTALENDRTTDRQTIADLRAALSKAQRTVDGHQDTINTQQTEINELKETSAAHQIVIDKLQAASDANQVVIDAFKIVAAGM</sequence>
<feature type="compositionally biased region" description="Low complexity" evidence="2">
    <location>
        <begin position="42"/>
        <end position="56"/>
    </location>
</feature>
<dbReference type="EMBL" id="LT853701">
    <property type="protein sequence ID" value="SMQ54815.1"/>
    <property type="molecule type" value="Genomic_DNA"/>
</dbReference>
<organism evidence="3 4">
    <name type="scientific">Zymoseptoria tritici (strain ST99CH_3D7)</name>
    <dbReference type="NCBI Taxonomy" id="1276538"/>
    <lineage>
        <taxon>Eukaryota</taxon>
        <taxon>Fungi</taxon>
        <taxon>Dikarya</taxon>
        <taxon>Ascomycota</taxon>
        <taxon>Pezizomycotina</taxon>
        <taxon>Dothideomycetes</taxon>
        <taxon>Dothideomycetidae</taxon>
        <taxon>Mycosphaerellales</taxon>
        <taxon>Mycosphaerellaceae</taxon>
        <taxon>Zymoseptoria</taxon>
    </lineage>
</organism>